<evidence type="ECO:0000256" key="1">
    <source>
        <dbReference type="ARBA" id="ARBA00008129"/>
    </source>
</evidence>
<evidence type="ECO:0000313" key="7">
    <source>
        <dbReference type="Proteomes" id="UP000193689"/>
    </source>
</evidence>
<dbReference type="STRING" id="1141098.A0A1Y2DA64"/>
<dbReference type="RefSeq" id="XP_040709998.1">
    <property type="nucleotide sequence ID" value="XM_040862564.1"/>
</dbReference>
<gene>
    <name evidence="6" type="ORF">BCR38DRAFT_461801</name>
</gene>
<evidence type="ECO:0000256" key="3">
    <source>
        <dbReference type="ARBA" id="ARBA00036406"/>
    </source>
</evidence>
<dbReference type="SUPFAM" id="SSF56317">
    <property type="entry name" value="Carbon-nitrogen hydrolase"/>
    <property type="match status" value="1"/>
</dbReference>
<dbReference type="AlphaFoldDB" id="A0A1Y2DA64"/>
<feature type="domain" description="CN hydrolase" evidence="5">
    <location>
        <begin position="1"/>
        <end position="239"/>
    </location>
</feature>
<dbReference type="PANTHER" id="PTHR46044">
    <property type="entry name" value="NITRILASE"/>
    <property type="match status" value="1"/>
</dbReference>
<evidence type="ECO:0000256" key="2">
    <source>
        <dbReference type="ARBA" id="ARBA00022801"/>
    </source>
</evidence>
<comment type="catalytic activity">
    <reaction evidence="3">
        <text>a nitrile + 2 H2O = a carboxylate + NH4(+)</text>
        <dbReference type="Rhea" id="RHEA:21724"/>
        <dbReference type="ChEBI" id="CHEBI:15377"/>
        <dbReference type="ChEBI" id="CHEBI:18379"/>
        <dbReference type="ChEBI" id="CHEBI:28938"/>
        <dbReference type="ChEBI" id="CHEBI:29067"/>
        <dbReference type="EC" id="3.5.5.1"/>
    </reaction>
</comment>
<proteinExistence type="inferred from homology"/>
<dbReference type="InterPro" id="IPR044149">
    <property type="entry name" value="Nitrilases_CHs"/>
</dbReference>
<organism evidence="6 7">
    <name type="scientific">Pseudomassariella vexata</name>
    <dbReference type="NCBI Taxonomy" id="1141098"/>
    <lineage>
        <taxon>Eukaryota</taxon>
        <taxon>Fungi</taxon>
        <taxon>Dikarya</taxon>
        <taxon>Ascomycota</taxon>
        <taxon>Pezizomycotina</taxon>
        <taxon>Sordariomycetes</taxon>
        <taxon>Xylariomycetidae</taxon>
        <taxon>Amphisphaeriales</taxon>
        <taxon>Pseudomassariaceae</taxon>
        <taxon>Pseudomassariella</taxon>
    </lineage>
</organism>
<dbReference type="InterPro" id="IPR036526">
    <property type="entry name" value="C-N_Hydrolase_sf"/>
</dbReference>
<comment type="caution">
    <text evidence="6">The sequence shown here is derived from an EMBL/GenBank/DDBJ whole genome shotgun (WGS) entry which is preliminary data.</text>
</comment>
<comment type="similarity">
    <text evidence="1">Belongs to the carbon-nitrogen hydrolase superfamily. Nitrilase family.</text>
</comment>
<dbReference type="EMBL" id="MCFJ01000024">
    <property type="protein sequence ID" value="ORY56152.1"/>
    <property type="molecule type" value="Genomic_DNA"/>
</dbReference>
<dbReference type="Pfam" id="PF00795">
    <property type="entry name" value="CN_hydrolase"/>
    <property type="match status" value="1"/>
</dbReference>
<evidence type="ECO:0000313" key="6">
    <source>
        <dbReference type="EMBL" id="ORY56152.1"/>
    </source>
</evidence>
<dbReference type="Proteomes" id="UP000193689">
    <property type="component" value="Unassembled WGS sequence"/>
</dbReference>
<dbReference type="PANTHER" id="PTHR46044:SF14">
    <property type="entry name" value="ARYLACETONITRILASE"/>
    <property type="match status" value="1"/>
</dbReference>
<dbReference type="OrthoDB" id="10250282at2759"/>
<dbReference type="EC" id="3.5.5.1" evidence="4"/>
<protein>
    <recommendedName>
        <fullName evidence="4">nitrilase</fullName>
        <ecNumber evidence="4">3.5.5.1</ecNumber>
    </recommendedName>
</protein>
<sequence>MRGEDVRKVDVQVAVTQAEPAWPGLTGANKAGLVVFPERCVPRIGYDLAKNNAIAVSLVFAEDNNHSLYTAQVTIGADGEIKCHRRKMKPMHMERTVFGDTSGHCLSSVAQLPLARIVALSCGEHTEPLLKFNTIAQEEIHVAAWSRLDPHPGGDIVWSMPVEGCETISRAHVVEACVFILHCAPMIYEKSVYARGTTGSPIFSTPGGGGSAVFRPDGRRLTNPLNCATEGIMYANLAVDLILEAKMLLTVQVIQST</sequence>
<reference evidence="6 7" key="1">
    <citation type="submission" date="2016-07" db="EMBL/GenBank/DDBJ databases">
        <title>Pervasive Adenine N6-methylation of Active Genes in Fungi.</title>
        <authorList>
            <consortium name="DOE Joint Genome Institute"/>
            <person name="Mondo S.J."/>
            <person name="Dannebaum R.O."/>
            <person name="Kuo R.C."/>
            <person name="Labutti K."/>
            <person name="Haridas S."/>
            <person name="Kuo A."/>
            <person name="Salamov A."/>
            <person name="Ahrendt S.R."/>
            <person name="Lipzen A."/>
            <person name="Sullivan W."/>
            <person name="Andreopoulos W.B."/>
            <person name="Clum A."/>
            <person name="Lindquist E."/>
            <person name="Daum C."/>
            <person name="Ramamoorthy G.K."/>
            <person name="Gryganskyi A."/>
            <person name="Culley D."/>
            <person name="Magnuson J.K."/>
            <person name="James T.Y."/>
            <person name="O'Malley M.A."/>
            <person name="Stajich J.E."/>
            <person name="Spatafora J.W."/>
            <person name="Visel A."/>
            <person name="Grigoriev I.V."/>
        </authorList>
    </citation>
    <scope>NUCLEOTIDE SEQUENCE [LARGE SCALE GENOMIC DNA]</scope>
    <source>
        <strain evidence="6 7">CBS 129021</strain>
    </source>
</reference>
<name>A0A1Y2DA64_9PEZI</name>
<dbReference type="Gene3D" id="3.60.110.10">
    <property type="entry name" value="Carbon-nitrogen hydrolase"/>
    <property type="match status" value="1"/>
</dbReference>
<accession>A0A1Y2DA64</accession>
<evidence type="ECO:0000256" key="4">
    <source>
        <dbReference type="ARBA" id="ARBA00039045"/>
    </source>
</evidence>
<keyword evidence="7" id="KW-1185">Reference proteome</keyword>
<dbReference type="GeneID" id="63778776"/>
<evidence type="ECO:0000259" key="5">
    <source>
        <dbReference type="PROSITE" id="PS50263"/>
    </source>
</evidence>
<dbReference type="InterPro" id="IPR003010">
    <property type="entry name" value="C-N_Hydrolase"/>
</dbReference>
<dbReference type="InParanoid" id="A0A1Y2DA64"/>
<keyword evidence="2 6" id="KW-0378">Hydrolase</keyword>
<dbReference type="GO" id="GO:0000257">
    <property type="term" value="F:nitrilase activity"/>
    <property type="evidence" value="ECO:0007669"/>
    <property type="project" value="UniProtKB-EC"/>
</dbReference>
<dbReference type="PROSITE" id="PS50263">
    <property type="entry name" value="CN_HYDROLASE"/>
    <property type="match status" value="1"/>
</dbReference>